<accession>A0A8J7GFS2</accession>
<dbReference type="PANTHER" id="PTHR36222:SF1">
    <property type="entry name" value="SERINE PROTEASE INHIBITOR RV3364C"/>
    <property type="match status" value="1"/>
</dbReference>
<sequence>MTDRQNLDWLLTIFAERVPDIAHVLVVSVDGLALATSAGLPTDQTDQLAAVTSGLTSLTLGAARFLSAGRVRQFVVDMDGGVLLLMAIGDKAHIAVLAAPGCDLGQIGYETAMLVQRVATALAPEVRS</sequence>
<evidence type="ECO:0000259" key="1">
    <source>
        <dbReference type="SMART" id="SM00960"/>
    </source>
</evidence>
<evidence type="ECO:0000313" key="2">
    <source>
        <dbReference type="EMBL" id="MBG6138084.1"/>
    </source>
</evidence>
<proteinExistence type="predicted"/>
<organism evidence="2 3">
    <name type="scientific">Longispora fulva</name>
    <dbReference type="NCBI Taxonomy" id="619741"/>
    <lineage>
        <taxon>Bacteria</taxon>
        <taxon>Bacillati</taxon>
        <taxon>Actinomycetota</taxon>
        <taxon>Actinomycetes</taxon>
        <taxon>Micromonosporales</taxon>
        <taxon>Micromonosporaceae</taxon>
        <taxon>Longispora</taxon>
    </lineage>
</organism>
<feature type="domain" description="Roadblock/LAMTOR2" evidence="1">
    <location>
        <begin position="8"/>
        <end position="98"/>
    </location>
</feature>
<dbReference type="EMBL" id="JADOUF010000001">
    <property type="protein sequence ID" value="MBG6138084.1"/>
    <property type="molecule type" value="Genomic_DNA"/>
</dbReference>
<dbReference type="SUPFAM" id="SSF103196">
    <property type="entry name" value="Roadblock/LC7 domain"/>
    <property type="match status" value="1"/>
</dbReference>
<dbReference type="AlphaFoldDB" id="A0A8J7GFS2"/>
<protein>
    <submittedName>
        <fullName evidence="2">Putative regulator of Ras-like GTPase activity (Roadblock/LC7/MglB family)</fullName>
    </submittedName>
</protein>
<dbReference type="RefSeq" id="WP_197004877.1">
    <property type="nucleotide sequence ID" value="NZ_BONS01000017.1"/>
</dbReference>
<name>A0A8J7GFS2_9ACTN</name>
<reference evidence="2" key="1">
    <citation type="submission" date="2020-11" db="EMBL/GenBank/DDBJ databases">
        <title>Sequencing the genomes of 1000 actinobacteria strains.</title>
        <authorList>
            <person name="Klenk H.-P."/>
        </authorList>
    </citation>
    <scope>NUCLEOTIDE SEQUENCE</scope>
    <source>
        <strain evidence="2">DSM 45356</strain>
    </source>
</reference>
<dbReference type="SMART" id="SM00960">
    <property type="entry name" value="Robl_LC7"/>
    <property type="match status" value="1"/>
</dbReference>
<dbReference type="Proteomes" id="UP000622552">
    <property type="component" value="Unassembled WGS sequence"/>
</dbReference>
<keyword evidence="3" id="KW-1185">Reference proteome</keyword>
<dbReference type="InterPro" id="IPR004942">
    <property type="entry name" value="Roadblock/LAMTOR2_dom"/>
</dbReference>
<dbReference type="Pfam" id="PF03259">
    <property type="entry name" value="Robl_LC7"/>
    <property type="match status" value="1"/>
</dbReference>
<comment type="caution">
    <text evidence="2">The sequence shown here is derived from an EMBL/GenBank/DDBJ whole genome shotgun (WGS) entry which is preliminary data.</text>
</comment>
<dbReference type="PANTHER" id="PTHR36222">
    <property type="entry name" value="SERINE PROTEASE INHIBITOR RV3364C"/>
    <property type="match status" value="1"/>
</dbReference>
<evidence type="ECO:0000313" key="3">
    <source>
        <dbReference type="Proteomes" id="UP000622552"/>
    </source>
</evidence>
<dbReference type="Gene3D" id="3.30.450.30">
    <property type="entry name" value="Dynein light chain 2a, cytoplasmic"/>
    <property type="match status" value="1"/>
</dbReference>
<dbReference type="InterPro" id="IPR053141">
    <property type="entry name" value="Mycobact_SerProt_Inhib_Rv3364c"/>
</dbReference>
<gene>
    <name evidence="2" type="ORF">IW245_004278</name>
</gene>